<keyword evidence="1" id="KW-1133">Transmembrane helix</keyword>
<gene>
    <name evidence="2" type="ORF">J3D65DRAFT_333254</name>
</gene>
<feature type="transmembrane region" description="Helical" evidence="1">
    <location>
        <begin position="20"/>
        <end position="39"/>
    </location>
</feature>
<organism evidence="2 3">
    <name type="scientific">Phyllosticta citribraziliensis</name>
    <dbReference type="NCBI Taxonomy" id="989973"/>
    <lineage>
        <taxon>Eukaryota</taxon>
        <taxon>Fungi</taxon>
        <taxon>Dikarya</taxon>
        <taxon>Ascomycota</taxon>
        <taxon>Pezizomycotina</taxon>
        <taxon>Dothideomycetes</taxon>
        <taxon>Dothideomycetes incertae sedis</taxon>
        <taxon>Botryosphaeriales</taxon>
        <taxon>Phyllostictaceae</taxon>
        <taxon>Phyllosticta</taxon>
    </lineage>
</organism>
<dbReference type="RefSeq" id="XP_066656235.1">
    <property type="nucleotide sequence ID" value="XM_066795435.1"/>
</dbReference>
<keyword evidence="1" id="KW-0472">Membrane</keyword>
<name>A0ABR1LV51_9PEZI</name>
<dbReference type="Proteomes" id="UP001360953">
    <property type="component" value="Unassembled WGS sequence"/>
</dbReference>
<protein>
    <submittedName>
        <fullName evidence="2">Uncharacterized protein</fullName>
    </submittedName>
</protein>
<evidence type="ECO:0000313" key="2">
    <source>
        <dbReference type="EMBL" id="KAK7538548.1"/>
    </source>
</evidence>
<dbReference type="GeneID" id="92028341"/>
<accession>A0ABR1LV51</accession>
<keyword evidence="1" id="KW-0812">Transmembrane</keyword>
<sequence length="157" mass="17890">MMYDLDTLPLQRDVFSSFTYSHIPLCFLSSSSLLFVVVWRQSPISRTHRCVLLFDLPWIRRDFGHTRMAGWNYSRLATNPRLFWIFGALLPVYLAVGQLVYACTHTANGVVWHDLKVIQRGKMSVIGLNTWGGRCVRNRKTVGGRLAMGRAACLAAR</sequence>
<proteinExistence type="predicted"/>
<evidence type="ECO:0000313" key="3">
    <source>
        <dbReference type="Proteomes" id="UP001360953"/>
    </source>
</evidence>
<keyword evidence="3" id="KW-1185">Reference proteome</keyword>
<evidence type="ECO:0000256" key="1">
    <source>
        <dbReference type="SAM" id="Phobius"/>
    </source>
</evidence>
<comment type="caution">
    <text evidence="2">The sequence shown here is derived from an EMBL/GenBank/DDBJ whole genome shotgun (WGS) entry which is preliminary data.</text>
</comment>
<dbReference type="EMBL" id="JBBPEH010000005">
    <property type="protein sequence ID" value="KAK7538548.1"/>
    <property type="molecule type" value="Genomic_DNA"/>
</dbReference>
<reference evidence="2 3" key="1">
    <citation type="submission" date="2024-04" db="EMBL/GenBank/DDBJ databases">
        <title>Phyllosticta paracitricarpa is synonymous to the EU quarantine fungus P. citricarpa based on phylogenomic analyses.</title>
        <authorList>
            <consortium name="Lawrence Berkeley National Laboratory"/>
            <person name="Van ingen-buijs V.A."/>
            <person name="Van westerhoven A.C."/>
            <person name="Haridas S."/>
            <person name="Skiadas P."/>
            <person name="Martin F."/>
            <person name="Groenewald J.Z."/>
            <person name="Crous P.W."/>
            <person name="Seidl M.F."/>
        </authorList>
    </citation>
    <scope>NUCLEOTIDE SEQUENCE [LARGE SCALE GENOMIC DNA]</scope>
    <source>
        <strain evidence="2 3">CPC 17464</strain>
    </source>
</reference>
<feature type="transmembrane region" description="Helical" evidence="1">
    <location>
        <begin position="82"/>
        <end position="101"/>
    </location>
</feature>